<dbReference type="Proteomes" id="UP000187891">
    <property type="component" value="Unassembled WGS sequence"/>
</dbReference>
<proteinExistence type="predicted"/>
<dbReference type="STRING" id="1907666.DSM25559_3835"/>
<dbReference type="RefSeq" id="WP_077121994.1">
    <property type="nucleotide sequence ID" value="NZ_FMUE01000010.1"/>
</dbReference>
<organism evidence="2 3">
    <name type="scientific">Agrobacterium rosae</name>
    <dbReference type="NCBI Taxonomy" id="1972867"/>
    <lineage>
        <taxon>Bacteria</taxon>
        <taxon>Pseudomonadati</taxon>
        <taxon>Pseudomonadota</taxon>
        <taxon>Alphaproteobacteria</taxon>
        <taxon>Hyphomicrobiales</taxon>
        <taxon>Rhizobiaceae</taxon>
        <taxon>Rhizobium/Agrobacterium group</taxon>
        <taxon>Agrobacterium</taxon>
    </lineage>
</organism>
<dbReference type="EMBL" id="FMUE01000010">
    <property type="protein sequence ID" value="SCX31945.1"/>
    <property type="molecule type" value="Genomic_DNA"/>
</dbReference>
<evidence type="ECO:0008006" key="4">
    <source>
        <dbReference type="Google" id="ProtNLM"/>
    </source>
</evidence>
<name>A0A1R3U280_9HYPH</name>
<reference evidence="3" key="1">
    <citation type="submission" date="2016-10" db="EMBL/GenBank/DDBJ databases">
        <authorList>
            <person name="Wibberg D."/>
        </authorList>
    </citation>
    <scope>NUCLEOTIDE SEQUENCE [LARGE SCALE GENOMIC DNA]</scope>
</reference>
<feature type="region of interest" description="Disordered" evidence="1">
    <location>
        <begin position="1198"/>
        <end position="1221"/>
    </location>
</feature>
<evidence type="ECO:0000313" key="2">
    <source>
        <dbReference type="EMBL" id="SCX31945.1"/>
    </source>
</evidence>
<dbReference type="InterPro" id="IPR036890">
    <property type="entry name" value="HATPase_C_sf"/>
</dbReference>
<evidence type="ECO:0000256" key="1">
    <source>
        <dbReference type="SAM" id="MobiDB-lite"/>
    </source>
</evidence>
<sequence>MSFLPYLNGDLTASEQLDEASWCRFLDTEVEATKEAYRAKPSLILRDFNAEKATSQDYAERELLELVQNAADAATEAGGNGKVRIEIGKNGLIVANTGQPFRSTGIRSLMTSHLSDKPQRGRALIGAKGLGFRSILNWTTEPIVMTGSLKLAFSNRHSASVISALKAETPAIADELERSGSDVAPILPFPIYGEAFEQEFGSAASDEFYQSAVKLKNDGYQTVIAARFASAVHLERASAQAIDFRPEFLLFVPSLTSVEISVEGKIDQSWRKERVSGDTWKLIVAAGYEVSEQTWICRHDTGLSPGLQDGEPETNARFEATVAIRVDKPNTYGMLHCFFPTSVIMPLPGLFHATFEVASNRKQLRDGSLANEYVLQHLAELYVRTIADLVAADRMKAPLFFLAGSGEYPPVLKPFESALYAAAQIYSIIPTLDGSFVSAPDTHIGPDGCASFLPPRLFPKSASYANARERAFLRSIGVIQLDTAITLNKLADLELRLEERADLIVGLVKHNVTFADARRFLIDENDRRFEKKNSCFPPPIGQKMPALPRWAQRRFMHAGLWDLISERLALPRREIIPKLRVFNVEDYNLEGIARSLVRQAEVLVTRSPGREDVVRTETLQTLQRLFLRESEGRARFPQLHVRVRTESGSWRSAEEVHLSNGYCLEGRINQALYSPFPDLLLETPNTTSYTAQDLDAFYEWIGVNRWPRIVSQDTPVSMRKPILESLPEEFTVSDGSTFQTIRRDDVTWTYNARFKMQTIERLEEVLATAASDAILAWIARDPRFNALPPFSFSMKLEARKSNSNFRPYSGISPDPVRWMIRNKAWLSCSDGTRRPPSEAMRDASRLRGIFTQPTRPNEESLQRFGLDDTAWARALVTAGVPTNVDDLSEAQIFTLLIKLKDKQLDHDVVRRLYVQILEREVFRAENASVERDRFEREGRVQCRLKGEFVWVKASAAFYADRDGLLATARDQLALIDLPTRRSAANVGIRFCVAPLSRQGLTVRVASEVGAHQATDLIAHRFRAAQPFLRAYRSLIAPDASSNRRFDRLSVEAVLKLSIEIELSGAKFSGELPAWSHLIDEDRLIVIVDDILDVQQLLSLACEAIGDGLADIFEVQNGADFTKLLSQQQDSTRLILLQRMLPNFSGSEIEALFEDAPPAADPVKFDLALLDFPPPASLQSTSTWPGKDTVPLNESVAQLTEAPVEDPPRSEDTSTGDVSDSPRVPAAVTAEAMSNPPASTTGKRVDIRVGYGGGYHGSGSSQDADHFKAADAEDWAILFERSQGRFPLKVAHLQGSMAFGCDVLSFHNQAQLDFFKSDGDRRRILRFIEVKSGSVRLTENETPLRAARKLAFFHLSRHVSGFISEDGDAYLRTGSIASRISSRTGAEHRYRRGYRPDDF</sequence>
<dbReference type="NCBIfam" id="NF047352">
    <property type="entry name" value="P_loop_sacsin"/>
    <property type="match status" value="1"/>
</dbReference>
<gene>
    <name evidence="2" type="ORF">DSM25559_3835</name>
</gene>
<evidence type="ECO:0000313" key="3">
    <source>
        <dbReference type="Proteomes" id="UP000187891"/>
    </source>
</evidence>
<protein>
    <recommendedName>
        <fullName evidence="4">Protein NO VEIN C-terminal domain-containing protein</fullName>
    </recommendedName>
</protein>
<dbReference type="SUPFAM" id="SSF55874">
    <property type="entry name" value="ATPase domain of HSP90 chaperone/DNA topoisomerase II/histidine kinase"/>
    <property type="match status" value="1"/>
</dbReference>
<accession>A0A1R3U280</accession>